<dbReference type="NCBIfam" id="TIGR00611">
    <property type="entry name" value="recf"/>
    <property type="match status" value="1"/>
</dbReference>
<dbReference type="InterPro" id="IPR042174">
    <property type="entry name" value="RecF_2"/>
</dbReference>
<feature type="binding site" evidence="6">
    <location>
        <begin position="33"/>
        <end position="40"/>
    </location>
    <ligand>
        <name>ATP</name>
        <dbReference type="ChEBI" id="CHEBI:30616"/>
    </ligand>
</feature>
<dbReference type="RefSeq" id="WP_053238291.1">
    <property type="nucleotide sequence ID" value="NZ_CP011125.1"/>
</dbReference>
<evidence type="ECO:0000256" key="6">
    <source>
        <dbReference type="HAMAP-Rule" id="MF_00365"/>
    </source>
</evidence>
<dbReference type="KEGG" id="samy:DB32_008572"/>
<comment type="function">
    <text evidence="6">The RecF protein is involved in DNA metabolism; it is required for DNA replication and normal SOS inducibility. RecF binds preferentially to single-stranded, linear DNA. It also seems to bind ATP.</text>
</comment>
<dbReference type="InterPro" id="IPR027417">
    <property type="entry name" value="P-loop_NTPase"/>
</dbReference>
<keyword evidence="2 6" id="KW-0235">DNA replication</keyword>
<comment type="subcellular location">
    <subcellularLocation>
        <location evidence="6">Cytoplasm</location>
    </subcellularLocation>
</comment>
<keyword evidence="3 6" id="KW-0547">Nucleotide-binding</keyword>
<evidence type="ECO:0000256" key="5">
    <source>
        <dbReference type="ARBA" id="ARBA00023125"/>
    </source>
</evidence>
<keyword evidence="5 6" id="KW-0238">DNA-binding</keyword>
<organism evidence="8 9">
    <name type="scientific">Sandaracinus amylolyticus</name>
    <dbReference type="NCBI Taxonomy" id="927083"/>
    <lineage>
        <taxon>Bacteria</taxon>
        <taxon>Pseudomonadati</taxon>
        <taxon>Myxococcota</taxon>
        <taxon>Polyangia</taxon>
        <taxon>Polyangiales</taxon>
        <taxon>Sandaracinaceae</taxon>
        <taxon>Sandaracinus</taxon>
    </lineage>
</organism>
<sequence>MEALRFEQLFARQWRNLAPLDLAPGARFNVISGDNGQGKSNLLEALCYLGSLQSFRGAPAEELVSRDADSAVIAAKVSGPPAPHTLKVRVHRGGKARELALDDKRPRSVATWLGVCPVVLFHPGDLELAQGGPDARRALLDAILSEMDPSYAATLATYGKALRSRNRLLREEMPDRRAITSFDPIVASAGAVLGRAREELVREIAPVTVRVAGEILGGEIPLEVRYVPRVPPSEEAILEALVRSLDKDLARGFTAEGPHADELALEVHARGAKHHASQGQQRTLVLALKVAELEVLAKRIGRVPPLLLDDVSSELDRTRNERFFALLAEMGGQVFLTTTHPELIRLAEGRVDWHVEAGRVTRAV</sequence>
<dbReference type="GO" id="GO:0009432">
    <property type="term" value="P:SOS response"/>
    <property type="evidence" value="ECO:0007669"/>
    <property type="project" value="UniProtKB-UniRule"/>
</dbReference>
<dbReference type="OrthoDB" id="9803889at2"/>
<evidence type="ECO:0000313" key="9">
    <source>
        <dbReference type="Proteomes" id="UP000034883"/>
    </source>
</evidence>
<dbReference type="AlphaFoldDB" id="A0A0F6WAA5"/>
<dbReference type="InterPro" id="IPR001238">
    <property type="entry name" value="DNA-binding_RecF"/>
</dbReference>
<name>A0A0F6WAA5_9BACT</name>
<accession>A0A0F6WAA5</accession>
<dbReference type="GO" id="GO:0000731">
    <property type="term" value="P:DNA synthesis involved in DNA repair"/>
    <property type="evidence" value="ECO:0007669"/>
    <property type="project" value="TreeGrafter"/>
</dbReference>
<evidence type="ECO:0000313" key="8">
    <source>
        <dbReference type="EMBL" id="AKF11423.1"/>
    </source>
</evidence>
<dbReference type="GO" id="GO:0006302">
    <property type="term" value="P:double-strand break repair"/>
    <property type="evidence" value="ECO:0007669"/>
    <property type="project" value="TreeGrafter"/>
</dbReference>
<gene>
    <name evidence="6" type="primary">recF</name>
    <name evidence="8" type="ORF">DB32_008572</name>
</gene>
<dbReference type="InterPro" id="IPR003395">
    <property type="entry name" value="RecF/RecN/SMC_N"/>
</dbReference>
<keyword evidence="6" id="KW-0227">DNA damage</keyword>
<dbReference type="PANTHER" id="PTHR32182">
    <property type="entry name" value="DNA REPLICATION AND REPAIR PROTEIN RECF"/>
    <property type="match status" value="1"/>
</dbReference>
<reference evidence="8 9" key="1">
    <citation type="submission" date="2015-03" db="EMBL/GenBank/DDBJ databases">
        <title>Genome assembly of Sandaracinus amylolyticus DSM 53668.</title>
        <authorList>
            <person name="Sharma G."/>
            <person name="Subramanian S."/>
        </authorList>
    </citation>
    <scope>NUCLEOTIDE SEQUENCE [LARGE SCALE GENOMIC DNA]</scope>
    <source>
        <strain evidence="8 9">DSM 53668</strain>
    </source>
</reference>
<keyword evidence="6" id="KW-0742">SOS response</keyword>
<protein>
    <recommendedName>
        <fullName evidence="6">DNA replication and repair protein RecF</fullName>
    </recommendedName>
</protein>
<proteinExistence type="inferred from homology"/>
<dbReference type="HAMAP" id="MF_00365">
    <property type="entry name" value="RecF"/>
    <property type="match status" value="1"/>
</dbReference>
<keyword evidence="4 6" id="KW-0067">ATP-binding</keyword>
<dbReference type="Pfam" id="PF02463">
    <property type="entry name" value="SMC_N"/>
    <property type="match status" value="1"/>
</dbReference>
<dbReference type="GO" id="GO:0005737">
    <property type="term" value="C:cytoplasm"/>
    <property type="evidence" value="ECO:0007669"/>
    <property type="project" value="UniProtKB-SubCell"/>
</dbReference>
<comment type="similarity">
    <text evidence="6">Belongs to the RecF family.</text>
</comment>
<dbReference type="STRING" id="927083.DB32_008572"/>
<evidence type="ECO:0000256" key="4">
    <source>
        <dbReference type="ARBA" id="ARBA00022840"/>
    </source>
</evidence>
<dbReference type="GO" id="GO:0005524">
    <property type="term" value="F:ATP binding"/>
    <property type="evidence" value="ECO:0007669"/>
    <property type="project" value="UniProtKB-UniRule"/>
</dbReference>
<evidence type="ECO:0000256" key="3">
    <source>
        <dbReference type="ARBA" id="ARBA00022741"/>
    </source>
</evidence>
<keyword evidence="1 6" id="KW-0963">Cytoplasm</keyword>
<evidence type="ECO:0000256" key="2">
    <source>
        <dbReference type="ARBA" id="ARBA00022705"/>
    </source>
</evidence>
<dbReference type="GO" id="GO:0006260">
    <property type="term" value="P:DNA replication"/>
    <property type="evidence" value="ECO:0007669"/>
    <property type="project" value="UniProtKB-UniRule"/>
</dbReference>
<dbReference type="Gene3D" id="3.40.50.300">
    <property type="entry name" value="P-loop containing nucleotide triphosphate hydrolases"/>
    <property type="match status" value="1"/>
</dbReference>
<dbReference type="Gene3D" id="1.20.1050.90">
    <property type="entry name" value="RecF/RecN/SMC, N-terminal domain"/>
    <property type="match status" value="1"/>
</dbReference>
<evidence type="ECO:0000259" key="7">
    <source>
        <dbReference type="Pfam" id="PF02463"/>
    </source>
</evidence>
<keyword evidence="9" id="KW-1185">Reference proteome</keyword>
<dbReference type="Proteomes" id="UP000034883">
    <property type="component" value="Chromosome"/>
</dbReference>
<feature type="domain" description="RecF/RecN/SMC N-terminal" evidence="7">
    <location>
        <begin position="7"/>
        <end position="349"/>
    </location>
</feature>
<dbReference type="PANTHER" id="PTHR32182:SF0">
    <property type="entry name" value="DNA REPLICATION AND REPAIR PROTEIN RECF"/>
    <property type="match status" value="1"/>
</dbReference>
<evidence type="ECO:0000256" key="1">
    <source>
        <dbReference type="ARBA" id="ARBA00022490"/>
    </source>
</evidence>
<dbReference type="SUPFAM" id="SSF52540">
    <property type="entry name" value="P-loop containing nucleoside triphosphate hydrolases"/>
    <property type="match status" value="1"/>
</dbReference>
<dbReference type="EMBL" id="CP011125">
    <property type="protein sequence ID" value="AKF11423.1"/>
    <property type="molecule type" value="Genomic_DNA"/>
</dbReference>
<keyword evidence="6" id="KW-0234">DNA repair</keyword>
<dbReference type="GO" id="GO:0003697">
    <property type="term" value="F:single-stranded DNA binding"/>
    <property type="evidence" value="ECO:0007669"/>
    <property type="project" value="UniProtKB-UniRule"/>
</dbReference>